<dbReference type="PROSITE" id="PS51184">
    <property type="entry name" value="JMJC"/>
    <property type="match status" value="1"/>
</dbReference>
<feature type="region of interest" description="Disordered" evidence="1">
    <location>
        <begin position="480"/>
        <end position="519"/>
    </location>
</feature>
<evidence type="ECO:0000259" key="3">
    <source>
        <dbReference type="PROSITE" id="PS51184"/>
    </source>
</evidence>
<dbReference type="Pfam" id="PF13621">
    <property type="entry name" value="Cupin_8"/>
    <property type="match status" value="1"/>
</dbReference>
<dbReference type="PROSITE" id="PS50181">
    <property type="entry name" value="FBOX"/>
    <property type="match status" value="1"/>
</dbReference>
<proteinExistence type="predicted"/>
<dbReference type="InterPro" id="IPR041667">
    <property type="entry name" value="Cupin_8"/>
</dbReference>
<feature type="domain" description="F-box" evidence="2">
    <location>
        <begin position="61"/>
        <end position="107"/>
    </location>
</feature>
<dbReference type="InterPro" id="IPR036047">
    <property type="entry name" value="F-box-like_dom_sf"/>
</dbReference>
<dbReference type="PANTHER" id="PTHR12480">
    <property type="entry name" value="ARGININE DEMETHYLASE AND LYSYL-HYDROXYLASE JMJD"/>
    <property type="match status" value="1"/>
</dbReference>
<dbReference type="InterPro" id="IPR003347">
    <property type="entry name" value="JmjC_dom"/>
</dbReference>
<dbReference type="Gene3D" id="1.20.1280.50">
    <property type="match status" value="1"/>
</dbReference>
<dbReference type="Proteomes" id="UP000799439">
    <property type="component" value="Unassembled WGS sequence"/>
</dbReference>
<dbReference type="Gene3D" id="2.60.120.650">
    <property type="entry name" value="Cupin"/>
    <property type="match status" value="1"/>
</dbReference>
<gene>
    <name evidence="4" type="ORF">K461DRAFT_290736</name>
</gene>
<protein>
    <submittedName>
        <fullName evidence="4">F-box domain-containing protein</fullName>
    </submittedName>
</protein>
<feature type="domain" description="JmjC" evidence="3">
    <location>
        <begin position="277"/>
        <end position="441"/>
    </location>
</feature>
<name>A0A9P4J5D7_9PEZI</name>
<dbReference type="SMART" id="SM00558">
    <property type="entry name" value="JmjC"/>
    <property type="match status" value="1"/>
</dbReference>
<keyword evidence="5" id="KW-1185">Reference proteome</keyword>
<organism evidence="4 5">
    <name type="scientific">Myriangium duriaei CBS 260.36</name>
    <dbReference type="NCBI Taxonomy" id="1168546"/>
    <lineage>
        <taxon>Eukaryota</taxon>
        <taxon>Fungi</taxon>
        <taxon>Dikarya</taxon>
        <taxon>Ascomycota</taxon>
        <taxon>Pezizomycotina</taxon>
        <taxon>Dothideomycetes</taxon>
        <taxon>Dothideomycetidae</taxon>
        <taxon>Myriangiales</taxon>
        <taxon>Myriangiaceae</taxon>
        <taxon>Myriangium</taxon>
    </lineage>
</organism>
<dbReference type="InterPro" id="IPR050910">
    <property type="entry name" value="JMJD6_ArgDemeth/LysHydrox"/>
</dbReference>
<dbReference type="SUPFAM" id="SSF51197">
    <property type="entry name" value="Clavaminate synthase-like"/>
    <property type="match status" value="1"/>
</dbReference>
<evidence type="ECO:0000313" key="4">
    <source>
        <dbReference type="EMBL" id="KAF2155738.1"/>
    </source>
</evidence>
<feature type="region of interest" description="Disordered" evidence="1">
    <location>
        <begin position="19"/>
        <end position="42"/>
    </location>
</feature>
<dbReference type="GO" id="GO:0000987">
    <property type="term" value="F:cis-regulatory region sequence-specific DNA binding"/>
    <property type="evidence" value="ECO:0007669"/>
    <property type="project" value="TreeGrafter"/>
</dbReference>
<evidence type="ECO:0000256" key="1">
    <source>
        <dbReference type="SAM" id="MobiDB-lite"/>
    </source>
</evidence>
<dbReference type="PANTHER" id="PTHR12480:SF21">
    <property type="entry name" value="JMJC DOMAIN-CONTAINING PROTEIN 8"/>
    <property type="match status" value="1"/>
</dbReference>
<sequence>MSPPVALADLEDSAPVDLSRPTKKVRLDDTEDESNTSLSHPLGVRPAGNAYLARANLKAAAGGFRLLPDELIAIFLECLEACDLLRLGGTCRALHAFTRNEELWRALFTESNPSSFSWRGTWRSTYLGQDRSREPKVDCSNLFSDVLHRPFFCSHIPLEPYVTNIPARNQIVRLSDCGPDTVFESDRPLILTNPTRRWPVFNDWTVDTLLQRYPAVKFRAEAVDWPFKTYVDYLRNNGDESPLYLFDRAFADKMGLSVPDSTAAMQFDQQAQQPSNQPRHDSLPGYWPPTCFGSDQDLFSVLGSQRPDHRWLIVGSARSGSTFHKDPNGTSAWNAVLRGSKYWIMFPSSASLPPPPGVFVSEDQSEVTSPLSIAEWLLTFHAEARAAPGCKEGICAEGELLYVPAGWYHLVLNLDESVALTQNFVPRHGLAEVLSFLRDRPEQVTGFRDVQDPYALFVEKLREKEPGLLEEALQKLDRKAERSKGKWEQLVAKNTEEEDAAGGGFSFGFGGDDDDVEVP</sequence>
<dbReference type="AlphaFoldDB" id="A0A9P4J5D7"/>
<dbReference type="EMBL" id="ML996082">
    <property type="protein sequence ID" value="KAF2155738.1"/>
    <property type="molecule type" value="Genomic_DNA"/>
</dbReference>
<comment type="caution">
    <text evidence="4">The sequence shown here is derived from an EMBL/GenBank/DDBJ whole genome shotgun (WGS) entry which is preliminary data.</text>
</comment>
<evidence type="ECO:0000259" key="2">
    <source>
        <dbReference type="PROSITE" id="PS50181"/>
    </source>
</evidence>
<feature type="compositionally biased region" description="Gly residues" evidence="1">
    <location>
        <begin position="501"/>
        <end position="510"/>
    </location>
</feature>
<dbReference type="SUPFAM" id="SSF81383">
    <property type="entry name" value="F-box domain"/>
    <property type="match status" value="1"/>
</dbReference>
<dbReference type="GO" id="GO:0005634">
    <property type="term" value="C:nucleus"/>
    <property type="evidence" value="ECO:0007669"/>
    <property type="project" value="TreeGrafter"/>
</dbReference>
<dbReference type="InterPro" id="IPR001810">
    <property type="entry name" value="F-box_dom"/>
</dbReference>
<evidence type="ECO:0000313" key="5">
    <source>
        <dbReference type="Proteomes" id="UP000799439"/>
    </source>
</evidence>
<dbReference type="Pfam" id="PF12937">
    <property type="entry name" value="F-box-like"/>
    <property type="match status" value="1"/>
</dbReference>
<accession>A0A9P4J5D7</accession>
<reference evidence="4" key="1">
    <citation type="journal article" date="2020" name="Stud. Mycol.">
        <title>101 Dothideomycetes genomes: a test case for predicting lifestyles and emergence of pathogens.</title>
        <authorList>
            <person name="Haridas S."/>
            <person name="Albert R."/>
            <person name="Binder M."/>
            <person name="Bloem J."/>
            <person name="Labutti K."/>
            <person name="Salamov A."/>
            <person name="Andreopoulos B."/>
            <person name="Baker S."/>
            <person name="Barry K."/>
            <person name="Bills G."/>
            <person name="Bluhm B."/>
            <person name="Cannon C."/>
            <person name="Castanera R."/>
            <person name="Culley D."/>
            <person name="Daum C."/>
            <person name="Ezra D."/>
            <person name="Gonzalez J."/>
            <person name="Henrissat B."/>
            <person name="Kuo A."/>
            <person name="Liang C."/>
            <person name="Lipzen A."/>
            <person name="Lutzoni F."/>
            <person name="Magnuson J."/>
            <person name="Mondo S."/>
            <person name="Nolan M."/>
            <person name="Ohm R."/>
            <person name="Pangilinan J."/>
            <person name="Park H.-J."/>
            <person name="Ramirez L."/>
            <person name="Alfaro M."/>
            <person name="Sun H."/>
            <person name="Tritt A."/>
            <person name="Yoshinaga Y."/>
            <person name="Zwiers L.-H."/>
            <person name="Turgeon B."/>
            <person name="Goodwin S."/>
            <person name="Spatafora J."/>
            <person name="Crous P."/>
            <person name="Grigoriev I."/>
        </authorList>
    </citation>
    <scope>NUCLEOTIDE SEQUENCE</scope>
    <source>
        <strain evidence="4">CBS 260.36</strain>
    </source>
</reference>
<dbReference type="OrthoDB" id="424465at2759"/>